<feature type="domain" description="RING-type" evidence="7">
    <location>
        <begin position="312"/>
        <end position="356"/>
    </location>
</feature>
<name>A0AAD3D3F3_9STRA</name>
<accession>A0AAD3D3F3</accession>
<dbReference type="Proteomes" id="UP001054902">
    <property type="component" value="Unassembled WGS sequence"/>
</dbReference>
<protein>
    <recommendedName>
        <fullName evidence="7">RING-type domain-containing protein</fullName>
    </recommendedName>
</protein>
<proteinExistence type="predicted"/>
<dbReference type="SUPFAM" id="SSF57850">
    <property type="entry name" value="RING/U-box"/>
    <property type="match status" value="1"/>
</dbReference>
<dbReference type="InterPro" id="IPR013083">
    <property type="entry name" value="Znf_RING/FYVE/PHD"/>
</dbReference>
<evidence type="ECO:0000256" key="3">
    <source>
        <dbReference type="ARBA" id="ARBA00022833"/>
    </source>
</evidence>
<reference evidence="8 9" key="1">
    <citation type="journal article" date="2021" name="Sci. Rep.">
        <title>The genome of the diatom Chaetoceros tenuissimus carries an ancient integrated fragment of an extant virus.</title>
        <authorList>
            <person name="Hongo Y."/>
            <person name="Kimura K."/>
            <person name="Takaki Y."/>
            <person name="Yoshida Y."/>
            <person name="Baba S."/>
            <person name="Kobayashi G."/>
            <person name="Nagasaki K."/>
            <person name="Hano T."/>
            <person name="Tomaru Y."/>
        </authorList>
    </citation>
    <scope>NUCLEOTIDE SEQUENCE [LARGE SCALE GENOMIC DNA]</scope>
    <source>
        <strain evidence="8 9">NIES-3715</strain>
    </source>
</reference>
<dbReference type="PANTHER" id="PTHR14155:SF627">
    <property type="entry name" value="OS06G0192800 PROTEIN"/>
    <property type="match status" value="1"/>
</dbReference>
<evidence type="ECO:0000313" key="8">
    <source>
        <dbReference type="EMBL" id="GFH56827.1"/>
    </source>
</evidence>
<keyword evidence="1" id="KW-0479">Metal-binding</keyword>
<dbReference type="CDD" id="cd16454">
    <property type="entry name" value="RING-H2_PA-TM-RING"/>
    <property type="match status" value="1"/>
</dbReference>
<gene>
    <name evidence="8" type="ORF">CTEN210_13303</name>
</gene>
<comment type="caution">
    <text evidence="8">The sequence shown here is derived from an EMBL/GenBank/DDBJ whole genome shotgun (WGS) entry which is preliminary data.</text>
</comment>
<evidence type="ECO:0000259" key="7">
    <source>
        <dbReference type="PROSITE" id="PS50089"/>
    </source>
</evidence>
<dbReference type="EMBL" id="BLLK01000056">
    <property type="protein sequence ID" value="GFH56827.1"/>
    <property type="molecule type" value="Genomic_DNA"/>
</dbReference>
<sequence length="365" mass="43560">MVFLAIVVFVLAFCNGILYYCLESKNSKEWKSYFANIRRLELEHIDEEIRRQEEDEEQNDERESIHNRENRLQENLRRLQTLGRHTRTRLQWQGLGPLRSQLYVDLTTQGPIQRSLLGLEHDGGRYQEDESHRNVDADNYFVGLRRLTRQRELRARNLQQNENLLHGRLRSQRREHIISELSNPNIAQNYQERSNYSTSNWIQTREQQIGLTLNKQEAFRNNRYLFVLQQVIHKKVVLKTVLPHEEELSSRNLSHHSLRLSSSLRNKRVFIDNIERNKKKDNILVETLRSIRSKFNNASKREHLSLYSPTICPICCEDYVKGDDIAWSKNEECCHAFHTDCIVPWLMEHKECPMCRCNYINMEEI</sequence>
<dbReference type="PROSITE" id="PS50089">
    <property type="entry name" value="ZF_RING_2"/>
    <property type="match status" value="1"/>
</dbReference>
<dbReference type="Gene3D" id="3.30.40.10">
    <property type="entry name" value="Zinc/RING finger domain, C3HC4 (zinc finger)"/>
    <property type="match status" value="1"/>
</dbReference>
<evidence type="ECO:0000256" key="4">
    <source>
        <dbReference type="PROSITE-ProRule" id="PRU00175"/>
    </source>
</evidence>
<evidence type="ECO:0000313" key="9">
    <source>
        <dbReference type="Proteomes" id="UP001054902"/>
    </source>
</evidence>
<dbReference type="Pfam" id="PF13639">
    <property type="entry name" value="zf-RING_2"/>
    <property type="match status" value="1"/>
</dbReference>
<organism evidence="8 9">
    <name type="scientific">Chaetoceros tenuissimus</name>
    <dbReference type="NCBI Taxonomy" id="426638"/>
    <lineage>
        <taxon>Eukaryota</taxon>
        <taxon>Sar</taxon>
        <taxon>Stramenopiles</taxon>
        <taxon>Ochrophyta</taxon>
        <taxon>Bacillariophyta</taxon>
        <taxon>Coscinodiscophyceae</taxon>
        <taxon>Chaetocerotophycidae</taxon>
        <taxon>Chaetocerotales</taxon>
        <taxon>Chaetocerotaceae</taxon>
        <taxon>Chaetoceros</taxon>
    </lineage>
</organism>
<feature type="signal peptide" evidence="6">
    <location>
        <begin position="1"/>
        <end position="16"/>
    </location>
</feature>
<evidence type="ECO:0000256" key="2">
    <source>
        <dbReference type="ARBA" id="ARBA00022771"/>
    </source>
</evidence>
<feature type="chain" id="PRO_5042232031" description="RING-type domain-containing protein" evidence="6">
    <location>
        <begin position="17"/>
        <end position="365"/>
    </location>
</feature>
<dbReference type="InterPro" id="IPR001841">
    <property type="entry name" value="Znf_RING"/>
</dbReference>
<dbReference type="PANTHER" id="PTHR14155">
    <property type="entry name" value="RING FINGER DOMAIN-CONTAINING"/>
    <property type="match status" value="1"/>
</dbReference>
<dbReference type="InterPro" id="IPR053238">
    <property type="entry name" value="RING-H2_zinc_finger"/>
</dbReference>
<dbReference type="SMART" id="SM00184">
    <property type="entry name" value="RING"/>
    <property type="match status" value="1"/>
</dbReference>
<dbReference type="GO" id="GO:0008270">
    <property type="term" value="F:zinc ion binding"/>
    <property type="evidence" value="ECO:0007669"/>
    <property type="project" value="UniProtKB-KW"/>
</dbReference>
<keyword evidence="2 4" id="KW-0863">Zinc-finger</keyword>
<keyword evidence="6" id="KW-0732">Signal</keyword>
<keyword evidence="9" id="KW-1185">Reference proteome</keyword>
<keyword evidence="3" id="KW-0862">Zinc</keyword>
<evidence type="ECO:0000256" key="6">
    <source>
        <dbReference type="SAM" id="SignalP"/>
    </source>
</evidence>
<evidence type="ECO:0000256" key="1">
    <source>
        <dbReference type="ARBA" id="ARBA00022723"/>
    </source>
</evidence>
<evidence type="ECO:0000256" key="5">
    <source>
        <dbReference type="SAM" id="MobiDB-lite"/>
    </source>
</evidence>
<feature type="region of interest" description="Disordered" evidence="5">
    <location>
        <begin position="50"/>
        <end position="69"/>
    </location>
</feature>
<dbReference type="AlphaFoldDB" id="A0AAD3D3F3"/>